<dbReference type="EMBL" id="ML995498">
    <property type="protein sequence ID" value="KAF2138183.1"/>
    <property type="molecule type" value="Genomic_DNA"/>
</dbReference>
<organism evidence="1 2">
    <name type="scientific">Aplosporella prunicola CBS 121167</name>
    <dbReference type="NCBI Taxonomy" id="1176127"/>
    <lineage>
        <taxon>Eukaryota</taxon>
        <taxon>Fungi</taxon>
        <taxon>Dikarya</taxon>
        <taxon>Ascomycota</taxon>
        <taxon>Pezizomycotina</taxon>
        <taxon>Dothideomycetes</taxon>
        <taxon>Dothideomycetes incertae sedis</taxon>
        <taxon>Botryosphaeriales</taxon>
        <taxon>Aplosporellaceae</taxon>
        <taxon>Aplosporella</taxon>
    </lineage>
</organism>
<keyword evidence="2" id="KW-1185">Reference proteome</keyword>
<name>A0A6A6B466_9PEZI</name>
<dbReference type="RefSeq" id="XP_033393896.1">
    <property type="nucleotide sequence ID" value="XM_033542452.1"/>
</dbReference>
<proteinExistence type="predicted"/>
<sequence length="57" mass="6124">MALPSTTASASAIREYLRDILVTRYDAALRDASADGFETLFGAGISGVLYKAVLEER</sequence>
<evidence type="ECO:0000313" key="2">
    <source>
        <dbReference type="Proteomes" id="UP000799438"/>
    </source>
</evidence>
<evidence type="ECO:0000313" key="1">
    <source>
        <dbReference type="EMBL" id="KAF2138183.1"/>
    </source>
</evidence>
<accession>A0A6A6B466</accession>
<gene>
    <name evidence="1" type="ORF">K452DRAFT_301542</name>
</gene>
<dbReference type="Proteomes" id="UP000799438">
    <property type="component" value="Unassembled WGS sequence"/>
</dbReference>
<dbReference type="AlphaFoldDB" id="A0A6A6B466"/>
<reference evidence="1" key="1">
    <citation type="journal article" date="2020" name="Stud. Mycol.">
        <title>101 Dothideomycetes genomes: a test case for predicting lifestyles and emergence of pathogens.</title>
        <authorList>
            <person name="Haridas S."/>
            <person name="Albert R."/>
            <person name="Binder M."/>
            <person name="Bloem J."/>
            <person name="Labutti K."/>
            <person name="Salamov A."/>
            <person name="Andreopoulos B."/>
            <person name="Baker S."/>
            <person name="Barry K."/>
            <person name="Bills G."/>
            <person name="Bluhm B."/>
            <person name="Cannon C."/>
            <person name="Castanera R."/>
            <person name="Culley D."/>
            <person name="Daum C."/>
            <person name="Ezra D."/>
            <person name="Gonzalez J."/>
            <person name="Henrissat B."/>
            <person name="Kuo A."/>
            <person name="Liang C."/>
            <person name="Lipzen A."/>
            <person name="Lutzoni F."/>
            <person name="Magnuson J."/>
            <person name="Mondo S."/>
            <person name="Nolan M."/>
            <person name="Ohm R."/>
            <person name="Pangilinan J."/>
            <person name="Park H.-J."/>
            <person name="Ramirez L."/>
            <person name="Alfaro M."/>
            <person name="Sun H."/>
            <person name="Tritt A."/>
            <person name="Yoshinaga Y."/>
            <person name="Zwiers L.-H."/>
            <person name="Turgeon B."/>
            <person name="Goodwin S."/>
            <person name="Spatafora J."/>
            <person name="Crous P."/>
            <person name="Grigoriev I."/>
        </authorList>
    </citation>
    <scope>NUCLEOTIDE SEQUENCE</scope>
    <source>
        <strain evidence="1">CBS 121167</strain>
    </source>
</reference>
<protein>
    <submittedName>
        <fullName evidence="1">Uncharacterized protein</fullName>
    </submittedName>
</protein>
<dbReference type="GeneID" id="54299949"/>